<evidence type="ECO:0000256" key="1">
    <source>
        <dbReference type="SAM" id="MobiDB-lite"/>
    </source>
</evidence>
<evidence type="ECO:0000313" key="3">
    <source>
        <dbReference type="Proteomes" id="UP001432322"/>
    </source>
</evidence>
<feature type="compositionally biased region" description="Basic residues" evidence="1">
    <location>
        <begin position="1"/>
        <end position="13"/>
    </location>
</feature>
<name>A0AAV5WK01_9BILA</name>
<dbReference type="Proteomes" id="UP001432322">
    <property type="component" value="Unassembled WGS sequence"/>
</dbReference>
<dbReference type="EMBL" id="BTSY01000006">
    <property type="protein sequence ID" value="GMT32419.1"/>
    <property type="molecule type" value="Genomic_DNA"/>
</dbReference>
<feature type="non-terminal residue" evidence="2">
    <location>
        <position position="1"/>
    </location>
</feature>
<sequence length="135" mass="15502">GMSAPLKKKKKEKRREEGQEEPTLFGEKLAKLKRIKLKYDTANAEQSDREAKVFRLESSFLADFKEYQEAAVKAGIIKDDDKTRDLGRLFSGTSTTWLEKLKKNPELAEGVIAELEKKEAPKSSKKSEKSRKRKR</sequence>
<dbReference type="AlphaFoldDB" id="A0AAV5WK01"/>
<feature type="region of interest" description="Disordered" evidence="1">
    <location>
        <begin position="1"/>
        <end position="23"/>
    </location>
</feature>
<feature type="region of interest" description="Disordered" evidence="1">
    <location>
        <begin position="113"/>
        <end position="135"/>
    </location>
</feature>
<gene>
    <name evidence="2" type="ORF">PFISCL1PPCAC_23716</name>
</gene>
<organism evidence="2 3">
    <name type="scientific">Pristionchus fissidentatus</name>
    <dbReference type="NCBI Taxonomy" id="1538716"/>
    <lineage>
        <taxon>Eukaryota</taxon>
        <taxon>Metazoa</taxon>
        <taxon>Ecdysozoa</taxon>
        <taxon>Nematoda</taxon>
        <taxon>Chromadorea</taxon>
        <taxon>Rhabditida</taxon>
        <taxon>Rhabditina</taxon>
        <taxon>Diplogasteromorpha</taxon>
        <taxon>Diplogasteroidea</taxon>
        <taxon>Neodiplogasteridae</taxon>
        <taxon>Pristionchus</taxon>
    </lineage>
</organism>
<reference evidence="2" key="1">
    <citation type="submission" date="2023-10" db="EMBL/GenBank/DDBJ databases">
        <title>Genome assembly of Pristionchus species.</title>
        <authorList>
            <person name="Yoshida K."/>
            <person name="Sommer R.J."/>
        </authorList>
    </citation>
    <scope>NUCLEOTIDE SEQUENCE</scope>
    <source>
        <strain evidence="2">RS5133</strain>
    </source>
</reference>
<accession>A0AAV5WK01</accession>
<evidence type="ECO:0000313" key="2">
    <source>
        <dbReference type="EMBL" id="GMT32419.1"/>
    </source>
</evidence>
<feature type="compositionally biased region" description="Basic and acidic residues" evidence="1">
    <location>
        <begin position="114"/>
        <end position="127"/>
    </location>
</feature>
<proteinExistence type="predicted"/>
<keyword evidence="3" id="KW-1185">Reference proteome</keyword>
<protein>
    <submittedName>
        <fullName evidence="2">Uncharacterized protein</fullName>
    </submittedName>
</protein>
<comment type="caution">
    <text evidence="2">The sequence shown here is derived from an EMBL/GenBank/DDBJ whole genome shotgun (WGS) entry which is preliminary data.</text>
</comment>